<evidence type="ECO:0000256" key="1">
    <source>
        <dbReference type="SAM" id="Phobius"/>
    </source>
</evidence>
<protein>
    <submittedName>
        <fullName evidence="2">Uncharacterized protein</fullName>
    </submittedName>
</protein>
<feature type="transmembrane region" description="Helical" evidence="1">
    <location>
        <begin position="189"/>
        <end position="210"/>
    </location>
</feature>
<feature type="transmembrane region" description="Helical" evidence="1">
    <location>
        <begin position="230"/>
        <end position="250"/>
    </location>
</feature>
<accession>A0A2H0NIF1</accession>
<feature type="transmembrane region" description="Helical" evidence="1">
    <location>
        <begin position="144"/>
        <end position="177"/>
    </location>
</feature>
<evidence type="ECO:0000313" key="2">
    <source>
        <dbReference type="EMBL" id="PIR08650.1"/>
    </source>
</evidence>
<evidence type="ECO:0000313" key="3">
    <source>
        <dbReference type="Proteomes" id="UP000230707"/>
    </source>
</evidence>
<name>A0A2H0NIF1_9BACT</name>
<reference evidence="2 3" key="1">
    <citation type="submission" date="2017-09" db="EMBL/GenBank/DDBJ databases">
        <title>Depth-based differentiation of microbial function through sediment-hosted aquifers and enrichment of novel symbionts in the deep terrestrial subsurface.</title>
        <authorList>
            <person name="Probst A.J."/>
            <person name="Ladd B."/>
            <person name="Jarett J.K."/>
            <person name="Geller-Mcgrath D.E."/>
            <person name="Sieber C.M."/>
            <person name="Emerson J.B."/>
            <person name="Anantharaman K."/>
            <person name="Thomas B.C."/>
            <person name="Malmstrom R."/>
            <person name="Stieglmeier M."/>
            <person name="Klingl A."/>
            <person name="Woyke T."/>
            <person name="Ryan C.M."/>
            <person name="Banfield J.F."/>
        </authorList>
    </citation>
    <scope>NUCLEOTIDE SEQUENCE [LARGE SCALE GENOMIC DNA]</scope>
    <source>
        <strain evidence="2">CG11_big_fil_rev_8_21_14_0_20_37_11</strain>
    </source>
</reference>
<proteinExistence type="predicted"/>
<dbReference type="AlphaFoldDB" id="A0A2H0NIF1"/>
<dbReference type="Proteomes" id="UP000230707">
    <property type="component" value="Unassembled WGS sequence"/>
</dbReference>
<keyword evidence="1" id="KW-0812">Transmembrane</keyword>
<keyword evidence="1" id="KW-0472">Membrane</keyword>
<feature type="transmembrane region" description="Helical" evidence="1">
    <location>
        <begin position="102"/>
        <end position="124"/>
    </location>
</feature>
<sequence length="280" mass="31931">MVVAKSGLRINGWTEDQINLAVKAAVEQTPEQVKTTGNNFAEMITGEMTLITTQTFKNIRKNFISYFLIQTLLFVITIIFIIMVISAVVLFRGSISAITDAIELAAIIYLYLFLVPCMAMYYAILDEEHTHGVFFYLKQGFLHVWKLWLGVLISVLMIIGLALAAKLIILLVLGIFNLPQIIWNYYSQFLFNIAAFAFISNIIFSPYIVIEQKKGVFDSFRESRALVSEHLGAVMVHTFLFFLLITLVDFLGRSGKLLLVFVILPFVQIYFYMLYTKIKA</sequence>
<keyword evidence="1" id="KW-1133">Transmembrane helix</keyword>
<comment type="caution">
    <text evidence="2">The sequence shown here is derived from an EMBL/GenBank/DDBJ whole genome shotgun (WGS) entry which is preliminary data.</text>
</comment>
<organism evidence="2 3">
    <name type="scientific">Candidatus Gottesmanbacteria bacterium CG11_big_fil_rev_8_21_14_0_20_37_11</name>
    <dbReference type="NCBI Taxonomy" id="1974575"/>
    <lineage>
        <taxon>Bacteria</taxon>
        <taxon>Candidatus Gottesmaniibacteriota</taxon>
    </lineage>
</organism>
<dbReference type="EMBL" id="PCWS01000043">
    <property type="protein sequence ID" value="PIR08650.1"/>
    <property type="molecule type" value="Genomic_DNA"/>
</dbReference>
<gene>
    <name evidence="2" type="ORF">COV53_01970</name>
</gene>
<feature type="transmembrane region" description="Helical" evidence="1">
    <location>
        <begin position="257"/>
        <end position="275"/>
    </location>
</feature>
<feature type="transmembrane region" description="Helical" evidence="1">
    <location>
        <begin position="63"/>
        <end position="90"/>
    </location>
</feature>